<sequence length="869" mass="97881">MGFKKINYQQQGVALIFAVSIALVLIIMAYLLFALSHTALILGKSRKEHLQNKISMHQAFKDVAVNQVFVYNQNIIPPANSGSVFLSSGSSYTFEVTNSHIQNTSNQRFGSFIVPENGYTMRTIDYYLGMSLDRFQKNMIIRVPSTTRISDNSINKTSIALNIPAINFENLLPEQLNSGSSTLTETSVGYIGDLSIDNNNYILSFTNPAGGVSTLDLSGTFSTGNLSLTQGWRLNNGLWELFVGVYDVDSEQGCVIASTLQDFEANFSALECTAIEDVNDDVATQLFARYPSPRGYNVCVENGNYQEGAICSEHGILFEALKQKGKNAAVNTLPFQDPTKWQVYYPSTDWVSPFTDGVIYQSGDQVVYAGRLFINTQKDQTLSPFEQNSGWEIDGVYPFDSRIFYDRNKVVIFNNQFYEAIRDNQGSADPSLDTVNWRLLGDDYEGRASSWYLSYGIEFPYRLDLDENDPDDLQYLRCVGEYPQINTNSYSQCEQGKTYFFGDMCYENNLLFSEYYLGQTSNTPSNDSGAWRLFMPSHEWVIPYTNNVTYGTDITRVFFDNMVFVNSNFVGEGETPYESAAWRIDGIYDWNADITYKAGDIVTVGDSFYKAESENKGANPLTNDQQNPWEDLGTRHQGQIADYFRDLCNGIIKSPIIEKGACDRFSCIVNITTQSTGGTGIYTYNFYDGNDNLLLSTPVQNSVTIDFDTAGNHSIYIIAQDSEGRQSYPSMSLNYILESQLSTDEIVYETPNSLRANRNKNDEETLSNGMKWYAIGDNLYLSCPNGYAFLKDAYGIRNRKQETYYTDDGLTYDTLWAEGTRSGFSLVVNSYAGSYYQARARYNNNTGKTRFRVTRATCVPIESDGHWNV</sequence>
<keyword evidence="2" id="KW-1133">Transmembrane helix</keyword>
<reference evidence="4 5" key="1">
    <citation type="journal article" date="2016" name="Appl. Environ. Microbiol.">
        <title>Whole genome relationships among Francisella bacteria of diverse origin define new species and provide specific regions for detection.</title>
        <authorList>
            <person name="Challacombe J.F."/>
            <person name="Petersen J.M."/>
            <person name="Gallegos-Graves V."/>
            <person name="Hodge D."/>
            <person name="Pillai S."/>
            <person name="Kuske C.R."/>
        </authorList>
    </citation>
    <scope>NUCLEOTIDE SEQUENCE [LARGE SCALE GENOMIC DNA]</scope>
    <source>
        <strain evidence="5">TX07-7310</strain>
    </source>
</reference>
<feature type="transmembrane region" description="Helical" evidence="2">
    <location>
        <begin position="12"/>
        <end position="35"/>
    </location>
</feature>
<keyword evidence="2" id="KW-0472">Membrane</keyword>
<accession>A0A1L4BQN0</accession>
<dbReference type="InterPro" id="IPR003610">
    <property type="entry name" value="CBM5/12"/>
</dbReference>
<feature type="domain" description="Chitin-binding type-3" evidence="3">
    <location>
        <begin position="587"/>
        <end position="632"/>
    </location>
</feature>
<name>A0A1L4BQN0_9GAMM</name>
<dbReference type="Proteomes" id="UP000184222">
    <property type="component" value="Chromosome"/>
</dbReference>
<evidence type="ECO:0000313" key="4">
    <source>
        <dbReference type="EMBL" id="API86160.1"/>
    </source>
</evidence>
<dbReference type="EMBL" id="CP016796">
    <property type="protein sequence ID" value="API86160.1"/>
    <property type="molecule type" value="Genomic_DNA"/>
</dbReference>
<evidence type="ECO:0000259" key="3">
    <source>
        <dbReference type="SMART" id="SM00495"/>
    </source>
</evidence>
<dbReference type="SUPFAM" id="SSF51055">
    <property type="entry name" value="Carbohydrate binding domain"/>
    <property type="match status" value="1"/>
</dbReference>
<feature type="domain" description="Chitin-binding type-3" evidence="3">
    <location>
        <begin position="351"/>
        <end position="394"/>
    </location>
</feature>
<evidence type="ECO:0000256" key="1">
    <source>
        <dbReference type="ARBA" id="ARBA00022801"/>
    </source>
</evidence>
<organism evidence="4 5">
    <name type="scientific">Francisella uliginis</name>
    <dbReference type="NCBI Taxonomy" id="573570"/>
    <lineage>
        <taxon>Bacteria</taxon>
        <taxon>Pseudomonadati</taxon>
        <taxon>Pseudomonadota</taxon>
        <taxon>Gammaproteobacteria</taxon>
        <taxon>Thiotrichales</taxon>
        <taxon>Francisellaceae</taxon>
        <taxon>Francisella</taxon>
    </lineage>
</organism>
<dbReference type="OrthoDB" id="5606145at2"/>
<dbReference type="KEGG" id="frx:F7310_01790"/>
<evidence type="ECO:0000256" key="2">
    <source>
        <dbReference type="SAM" id="Phobius"/>
    </source>
</evidence>
<keyword evidence="2" id="KW-0812">Transmembrane</keyword>
<dbReference type="AlphaFoldDB" id="A0A1L4BQN0"/>
<dbReference type="InterPro" id="IPR036573">
    <property type="entry name" value="CBM_sf_5/12"/>
</dbReference>
<dbReference type="GO" id="GO:0005576">
    <property type="term" value="C:extracellular region"/>
    <property type="evidence" value="ECO:0007669"/>
    <property type="project" value="InterPro"/>
</dbReference>
<dbReference type="RefSeq" id="WP_072711355.1">
    <property type="nucleotide sequence ID" value="NZ_CP016796.1"/>
</dbReference>
<gene>
    <name evidence="4" type="ORF">F7310_01790</name>
</gene>
<keyword evidence="5" id="KW-1185">Reference proteome</keyword>
<proteinExistence type="predicted"/>
<evidence type="ECO:0000313" key="5">
    <source>
        <dbReference type="Proteomes" id="UP000184222"/>
    </source>
</evidence>
<keyword evidence="1" id="KW-0378">Hydrolase</keyword>
<dbReference type="GO" id="GO:0004553">
    <property type="term" value="F:hydrolase activity, hydrolyzing O-glycosyl compounds"/>
    <property type="evidence" value="ECO:0007669"/>
    <property type="project" value="InterPro"/>
</dbReference>
<dbReference type="STRING" id="573570.F7310_01790"/>
<dbReference type="GO" id="GO:0005975">
    <property type="term" value="P:carbohydrate metabolic process"/>
    <property type="evidence" value="ECO:0007669"/>
    <property type="project" value="InterPro"/>
</dbReference>
<protein>
    <recommendedName>
        <fullName evidence="3">Chitin-binding type-3 domain-containing protein</fullName>
    </recommendedName>
</protein>
<dbReference type="SMART" id="SM00495">
    <property type="entry name" value="ChtBD3"/>
    <property type="match status" value="2"/>
</dbReference>
<dbReference type="Gene3D" id="2.10.10.20">
    <property type="entry name" value="Carbohydrate-binding module superfamily 5/12"/>
    <property type="match status" value="1"/>
</dbReference>
<dbReference type="Gene3D" id="2.10.10.90">
    <property type="match status" value="1"/>
</dbReference>
<dbReference type="GO" id="GO:0030246">
    <property type="term" value="F:carbohydrate binding"/>
    <property type="evidence" value="ECO:0007669"/>
    <property type="project" value="InterPro"/>
</dbReference>